<dbReference type="Pfam" id="PF07690">
    <property type="entry name" value="MFS_1"/>
    <property type="match status" value="1"/>
</dbReference>
<dbReference type="InterPro" id="IPR011701">
    <property type="entry name" value="MFS"/>
</dbReference>
<dbReference type="GO" id="GO:0005886">
    <property type="term" value="C:plasma membrane"/>
    <property type="evidence" value="ECO:0007669"/>
    <property type="project" value="UniProtKB-SubCell"/>
</dbReference>
<evidence type="ECO:0000256" key="5">
    <source>
        <dbReference type="ARBA" id="ARBA00022989"/>
    </source>
</evidence>
<keyword evidence="3" id="KW-1003">Cell membrane</keyword>
<dbReference type="AlphaFoldDB" id="A0A2S5D0E3"/>
<sequence>MDKRIYLLSTIAFIVGLVELVIGGLLPLIAEDLNISYGKVGMLISMFSLSFAISGPILLSLTSMMERKRLFLIVLFIFFVSNMMIVLSDMYVVLMSARILSAMCASLLVSLCITIASQISDEAYTARAIGLVLMGVSASLVFGVPFSLWLGSELGWRAPFLFIAILTLMLMLIVFFVLGTIEPKKKLPIKAQVKAIKERKILLIHSISIVFFTGHMTLYAYLTPFLQSTLHLSEKSLSLMYLIIGISSICGSLLGGYFTDRISAKRTIISVLSFFTLTIVAIPFLKFSVVLFVGAILLWSLLSWSLQPAIQSYIVSTASTTSDIHQSLNNSGAHIGMALGSTIGGITIDAYSAEINAIIGGTMTCIALIVALLTFKWQKTT</sequence>
<dbReference type="InterPro" id="IPR020846">
    <property type="entry name" value="MFS_dom"/>
</dbReference>
<accession>A0A2S5D0E3</accession>
<evidence type="ECO:0000313" key="9">
    <source>
        <dbReference type="EMBL" id="POZ56526.1"/>
    </source>
</evidence>
<feature type="transmembrane region" description="Helical" evidence="7">
    <location>
        <begin position="128"/>
        <end position="148"/>
    </location>
</feature>
<dbReference type="InterPro" id="IPR036259">
    <property type="entry name" value="MFS_trans_sf"/>
</dbReference>
<dbReference type="PRINTS" id="PR01035">
    <property type="entry name" value="TCRTETA"/>
</dbReference>
<reference evidence="9 10" key="1">
    <citation type="submission" date="2017-11" db="EMBL/GenBank/DDBJ databases">
        <title>Genome sequence of Lysinibacillus sphaericus, a lignin-degrading bacteria isolated from municipal solid waste soil.</title>
        <authorList>
            <person name="Persinoti G.F."/>
            <person name="Paixao D.A."/>
            <person name="Bugg T.D."/>
            <person name="Squina F.M."/>
        </authorList>
    </citation>
    <scope>NUCLEOTIDE SEQUENCE [LARGE SCALE GENOMIC DNA]</scope>
    <source>
        <strain evidence="9 10">A1</strain>
    </source>
</reference>
<evidence type="ECO:0000256" key="2">
    <source>
        <dbReference type="ARBA" id="ARBA00022448"/>
    </source>
</evidence>
<dbReference type="PANTHER" id="PTHR43124:SF10">
    <property type="entry name" value="PURINE EFFLUX PUMP PBUE"/>
    <property type="match status" value="1"/>
</dbReference>
<keyword evidence="2" id="KW-0813">Transport</keyword>
<feature type="transmembrane region" description="Helical" evidence="7">
    <location>
        <begin position="160"/>
        <end position="181"/>
    </location>
</feature>
<feature type="transmembrane region" description="Helical" evidence="7">
    <location>
        <begin position="238"/>
        <end position="259"/>
    </location>
</feature>
<dbReference type="CDD" id="cd17324">
    <property type="entry name" value="MFS_NepI_like"/>
    <property type="match status" value="1"/>
</dbReference>
<evidence type="ECO:0000256" key="3">
    <source>
        <dbReference type="ARBA" id="ARBA00022475"/>
    </source>
</evidence>
<gene>
    <name evidence="9" type="primary">pbuE_2</name>
    <name evidence="9" type="ORF">LYSIN_01309</name>
</gene>
<evidence type="ECO:0000313" key="10">
    <source>
        <dbReference type="Proteomes" id="UP000237319"/>
    </source>
</evidence>
<feature type="transmembrane region" description="Helical" evidence="7">
    <location>
        <begin position="99"/>
        <end position="116"/>
    </location>
</feature>
<comment type="subcellular location">
    <subcellularLocation>
        <location evidence="1">Cell membrane</location>
        <topology evidence="1">Multi-pass membrane protein</topology>
    </subcellularLocation>
</comment>
<dbReference type="SUPFAM" id="SSF103473">
    <property type="entry name" value="MFS general substrate transporter"/>
    <property type="match status" value="1"/>
</dbReference>
<organism evidence="9 10">
    <name type="scientific">Lysinibacillus sphaericus</name>
    <name type="common">Bacillus sphaericus</name>
    <dbReference type="NCBI Taxonomy" id="1421"/>
    <lineage>
        <taxon>Bacteria</taxon>
        <taxon>Bacillati</taxon>
        <taxon>Bacillota</taxon>
        <taxon>Bacilli</taxon>
        <taxon>Bacillales</taxon>
        <taxon>Bacillaceae</taxon>
        <taxon>Lysinibacillus</taxon>
    </lineage>
</organism>
<dbReference type="PANTHER" id="PTHR43124">
    <property type="entry name" value="PURINE EFFLUX PUMP PBUE"/>
    <property type="match status" value="1"/>
</dbReference>
<feature type="transmembrane region" description="Helical" evidence="7">
    <location>
        <begin position="42"/>
        <end position="61"/>
    </location>
</feature>
<keyword evidence="4 7" id="KW-0812">Transmembrane</keyword>
<protein>
    <submittedName>
        <fullName evidence="9">Purine efflux pump PbuE</fullName>
    </submittedName>
</protein>
<dbReference type="Gene3D" id="1.20.1250.20">
    <property type="entry name" value="MFS general substrate transporter like domains"/>
    <property type="match status" value="2"/>
</dbReference>
<dbReference type="InterPro" id="IPR050189">
    <property type="entry name" value="MFS_Efflux_Transporters"/>
</dbReference>
<evidence type="ECO:0000259" key="8">
    <source>
        <dbReference type="PROSITE" id="PS50850"/>
    </source>
</evidence>
<name>A0A2S5D0E3_LYSSH</name>
<proteinExistence type="predicted"/>
<dbReference type="Proteomes" id="UP000237319">
    <property type="component" value="Unassembled WGS sequence"/>
</dbReference>
<feature type="transmembrane region" description="Helical" evidence="7">
    <location>
        <begin position="355"/>
        <end position="375"/>
    </location>
</feature>
<dbReference type="EMBL" id="PGLV01000001">
    <property type="protein sequence ID" value="POZ56526.1"/>
    <property type="molecule type" value="Genomic_DNA"/>
</dbReference>
<dbReference type="GO" id="GO:0022857">
    <property type="term" value="F:transmembrane transporter activity"/>
    <property type="evidence" value="ECO:0007669"/>
    <property type="project" value="InterPro"/>
</dbReference>
<feature type="transmembrane region" description="Helical" evidence="7">
    <location>
        <begin position="7"/>
        <end position="30"/>
    </location>
</feature>
<evidence type="ECO:0000256" key="1">
    <source>
        <dbReference type="ARBA" id="ARBA00004651"/>
    </source>
</evidence>
<evidence type="ECO:0000256" key="6">
    <source>
        <dbReference type="ARBA" id="ARBA00023136"/>
    </source>
</evidence>
<keyword evidence="10" id="KW-1185">Reference proteome</keyword>
<feature type="transmembrane region" description="Helical" evidence="7">
    <location>
        <begin position="70"/>
        <end position="93"/>
    </location>
</feature>
<dbReference type="RefSeq" id="WP_069512608.1">
    <property type="nucleotide sequence ID" value="NZ_JOTQ01000033.1"/>
</dbReference>
<keyword evidence="6 7" id="KW-0472">Membrane</keyword>
<evidence type="ECO:0000256" key="7">
    <source>
        <dbReference type="SAM" id="Phobius"/>
    </source>
</evidence>
<dbReference type="PROSITE" id="PS50850">
    <property type="entry name" value="MFS"/>
    <property type="match status" value="1"/>
</dbReference>
<dbReference type="InterPro" id="IPR001958">
    <property type="entry name" value="Tet-R_TetA/multi-R_MdtG-like"/>
</dbReference>
<feature type="transmembrane region" description="Helical" evidence="7">
    <location>
        <begin position="271"/>
        <end position="299"/>
    </location>
</feature>
<comment type="caution">
    <text evidence="9">The sequence shown here is derived from an EMBL/GenBank/DDBJ whole genome shotgun (WGS) entry which is preliminary data.</text>
</comment>
<evidence type="ECO:0000256" key="4">
    <source>
        <dbReference type="ARBA" id="ARBA00022692"/>
    </source>
</evidence>
<keyword evidence="5 7" id="KW-1133">Transmembrane helix</keyword>
<feature type="domain" description="Major facilitator superfamily (MFS) profile" evidence="8">
    <location>
        <begin position="4"/>
        <end position="379"/>
    </location>
</feature>
<feature type="transmembrane region" description="Helical" evidence="7">
    <location>
        <begin position="202"/>
        <end position="222"/>
    </location>
</feature>